<reference evidence="3" key="1">
    <citation type="journal article" date="2021" name="PeerJ">
        <title>Extensive microbial diversity within the chicken gut microbiome revealed by metagenomics and culture.</title>
        <authorList>
            <person name="Gilroy R."/>
            <person name="Ravi A."/>
            <person name="Getino M."/>
            <person name="Pursley I."/>
            <person name="Horton D.L."/>
            <person name="Alikhan N.F."/>
            <person name="Baker D."/>
            <person name="Gharbi K."/>
            <person name="Hall N."/>
            <person name="Watson M."/>
            <person name="Adriaenssens E.M."/>
            <person name="Foster-Nyarko E."/>
            <person name="Jarju S."/>
            <person name="Secka A."/>
            <person name="Antonio M."/>
            <person name="Oren A."/>
            <person name="Chaudhuri R.R."/>
            <person name="La Ragione R."/>
            <person name="Hildebrand F."/>
            <person name="Pallen M.J."/>
        </authorList>
    </citation>
    <scope>NUCLEOTIDE SEQUENCE</scope>
    <source>
        <strain evidence="3">ChiGjej1B1-13045</strain>
    </source>
</reference>
<feature type="domain" description="MurNAc-LAA" evidence="2">
    <location>
        <begin position="115"/>
        <end position="226"/>
    </location>
</feature>
<keyword evidence="1 3" id="KW-0378">Hydrolase</keyword>
<dbReference type="SMART" id="SM00646">
    <property type="entry name" value="Ami_3"/>
    <property type="match status" value="1"/>
</dbReference>
<gene>
    <name evidence="3" type="ORF">H9817_08195</name>
</gene>
<proteinExistence type="predicted"/>
<reference evidence="3" key="2">
    <citation type="submission" date="2021-04" db="EMBL/GenBank/DDBJ databases">
        <authorList>
            <person name="Gilroy R."/>
        </authorList>
    </citation>
    <scope>NUCLEOTIDE SEQUENCE</scope>
    <source>
        <strain evidence="3">ChiGjej1B1-13045</strain>
    </source>
</reference>
<dbReference type="Proteomes" id="UP000824017">
    <property type="component" value="Unassembled WGS sequence"/>
</dbReference>
<evidence type="ECO:0000256" key="1">
    <source>
        <dbReference type="ARBA" id="ARBA00022801"/>
    </source>
</evidence>
<comment type="caution">
    <text evidence="3">The sequence shown here is derived from an EMBL/GenBank/DDBJ whole genome shotgun (WGS) entry which is preliminary data.</text>
</comment>
<sequence length="232" mass="25431">MVRKLGVVVVSAFLIALIFLCQAGGAFFREGFMERETSGKASAGTKDRLVVIDPGHGGADGGKVGINGVEEKEINLKISLKIEKMLKEEGVQVIMTRTRDERLAENQVEDLKARVALMNEAEPALVVSVHQNSYHEEGVTGAQVFYYTDSAESERAAGVLQGALKEIDPENTKTAKGNRTYYILKKTDVPVVIAECGFLSNYEEAERLADEEYQQELAEAITKGILQYINGN</sequence>
<evidence type="ECO:0000259" key="2">
    <source>
        <dbReference type="SMART" id="SM00646"/>
    </source>
</evidence>
<dbReference type="GO" id="GO:0009253">
    <property type="term" value="P:peptidoglycan catabolic process"/>
    <property type="evidence" value="ECO:0007669"/>
    <property type="project" value="InterPro"/>
</dbReference>
<dbReference type="SUPFAM" id="SSF53187">
    <property type="entry name" value="Zn-dependent exopeptidases"/>
    <property type="match status" value="1"/>
</dbReference>
<dbReference type="InterPro" id="IPR002508">
    <property type="entry name" value="MurNAc-LAA_cat"/>
</dbReference>
<evidence type="ECO:0000313" key="3">
    <source>
        <dbReference type="EMBL" id="HIZ13888.1"/>
    </source>
</evidence>
<dbReference type="InterPro" id="IPR050695">
    <property type="entry name" value="N-acetylmuramoyl_amidase_3"/>
</dbReference>
<dbReference type="PANTHER" id="PTHR30404">
    <property type="entry name" value="N-ACETYLMURAMOYL-L-ALANINE AMIDASE"/>
    <property type="match status" value="1"/>
</dbReference>
<dbReference type="EC" id="3.5.1.28" evidence="3"/>
<dbReference type="CDD" id="cd02696">
    <property type="entry name" value="MurNAc-LAA"/>
    <property type="match status" value="1"/>
</dbReference>
<organism evidence="3 4">
    <name type="scientific">Candidatus Mediterraneibacter stercorigallinarum</name>
    <dbReference type="NCBI Taxonomy" id="2838686"/>
    <lineage>
        <taxon>Bacteria</taxon>
        <taxon>Bacillati</taxon>
        <taxon>Bacillota</taxon>
        <taxon>Clostridia</taxon>
        <taxon>Lachnospirales</taxon>
        <taxon>Lachnospiraceae</taxon>
        <taxon>Mediterraneibacter</taxon>
    </lineage>
</organism>
<dbReference type="AlphaFoldDB" id="A0A9D2IJY6"/>
<dbReference type="GO" id="GO:0030288">
    <property type="term" value="C:outer membrane-bounded periplasmic space"/>
    <property type="evidence" value="ECO:0007669"/>
    <property type="project" value="TreeGrafter"/>
</dbReference>
<accession>A0A9D2IJY6</accession>
<dbReference type="Pfam" id="PF01520">
    <property type="entry name" value="Amidase_3"/>
    <property type="match status" value="1"/>
</dbReference>
<dbReference type="EMBL" id="DXCD01000215">
    <property type="protein sequence ID" value="HIZ13888.1"/>
    <property type="molecule type" value="Genomic_DNA"/>
</dbReference>
<dbReference type="Gene3D" id="3.40.630.40">
    <property type="entry name" value="Zn-dependent exopeptidases"/>
    <property type="match status" value="1"/>
</dbReference>
<protein>
    <submittedName>
        <fullName evidence="3">N-acetylmuramoyl-L-alanine amidase</fullName>
        <ecNumber evidence="3">3.5.1.28</ecNumber>
    </submittedName>
</protein>
<dbReference type="PANTHER" id="PTHR30404:SF0">
    <property type="entry name" value="N-ACETYLMURAMOYL-L-ALANINE AMIDASE AMIC"/>
    <property type="match status" value="1"/>
</dbReference>
<evidence type="ECO:0000313" key="4">
    <source>
        <dbReference type="Proteomes" id="UP000824017"/>
    </source>
</evidence>
<dbReference type="GO" id="GO:0008745">
    <property type="term" value="F:N-acetylmuramoyl-L-alanine amidase activity"/>
    <property type="evidence" value="ECO:0007669"/>
    <property type="project" value="UniProtKB-EC"/>
</dbReference>
<name>A0A9D2IJY6_9FIRM</name>